<evidence type="ECO:0000256" key="3">
    <source>
        <dbReference type="ARBA" id="ARBA00022722"/>
    </source>
</evidence>
<feature type="region of interest" description="Disordered" evidence="9">
    <location>
        <begin position="98"/>
        <end position="138"/>
    </location>
</feature>
<dbReference type="SUPFAM" id="SSF53098">
    <property type="entry name" value="Ribonuclease H-like"/>
    <property type="match status" value="1"/>
</dbReference>
<dbReference type="InterPro" id="IPR049559">
    <property type="entry name" value="Rrp6p-like_exo"/>
</dbReference>
<dbReference type="Proteomes" id="UP000238350">
    <property type="component" value="Unassembled WGS sequence"/>
</dbReference>
<reference evidence="11 13" key="1">
    <citation type="submission" date="2017-04" db="EMBL/GenBank/DDBJ databases">
        <title>Genome sequencing of [Candida] sorbophila.</title>
        <authorList>
            <person name="Ahn J.O."/>
        </authorList>
    </citation>
    <scope>NUCLEOTIDE SEQUENCE [LARGE SCALE GENOMIC DNA]</scope>
    <source>
        <strain evidence="11 13">DS02</strain>
    </source>
</reference>
<comment type="subcellular location">
    <subcellularLocation>
        <location evidence="1">Nucleus</location>
    </subcellularLocation>
</comment>
<proteinExistence type="inferred from homology"/>
<dbReference type="GO" id="GO:0000166">
    <property type="term" value="F:nucleotide binding"/>
    <property type="evidence" value="ECO:0007669"/>
    <property type="project" value="InterPro"/>
</dbReference>
<dbReference type="GO" id="GO:0071051">
    <property type="term" value="P:poly(A)-dependent snoRNA 3'-end processing"/>
    <property type="evidence" value="ECO:0007669"/>
    <property type="project" value="TreeGrafter"/>
</dbReference>
<dbReference type="InterPro" id="IPR002121">
    <property type="entry name" value="HRDC_dom"/>
</dbReference>
<evidence type="ECO:0000256" key="5">
    <source>
        <dbReference type="ARBA" id="ARBA00022835"/>
    </source>
</evidence>
<dbReference type="InterPro" id="IPR012337">
    <property type="entry name" value="RNaseH-like_sf"/>
</dbReference>
<name>A0A2T0FEF4_9ASCO</name>
<gene>
    <name evidence="11" type="ORF">B9G98_00970</name>
    <name evidence="12" type="ORF">B9G98_01812</name>
</gene>
<feature type="compositionally biased region" description="Polar residues" evidence="9">
    <location>
        <begin position="103"/>
        <end position="112"/>
    </location>
</feature>
<accession>A0A2T0FEF4</accession>
<dbReference type="GO" id="GO:0071038">
    <property type="term" value="P:TRAMP-dependent tRNA surveillance pathway"/>
    <property type="evidence" value="ECO:0007669"/>
    <property type="project" value="TreeGrafter"/>
</dbReference>
<keyword evidence="6 11" id="KW-0269">Exonuclease</keyword>
<evidence type="ECO:0000313" key="13">
    <source>
        <dbReference type="Proteomes" id="UP000238350"/>
    </source>
</evidence>
<dbReference type="Gene3D" id="1.10.150.80">
    <property type="entry name" value="HRDC domain"/>
    <property type="match status" value="1"/>
</dbReference>
<keyword evidence="2" id="KW-0698">rRNA processing</keyword>
<dbReference type="Pfam" id="PF08066">
    <property type="entry name" value="PMC2NT"/>
    <property type="match status" value="1"/>
</dbReference>
<dbReference type="PANTHER" id="PTHR12124:SF47">
    <property type="entry name" value="EXOSOME COMPONENT 10"/>
    <property type="match status" value="1"/>
</dbReference>
<dbReference type="GO" id="GO:0005730">
    <property type="term" value="C:nucleolus"/>
    <property type="evidence" value="ECO:0007669"/>
    <property type="project" value="TreeGrafter"/>
</dbReference>
<dbReference type="GeneID" id="36514719"/>
<evidence type="ECO:0000256" key="8">
    <source>
        <dbReference type="ARBA" id="ARBA00043957"/>
    </source>
</evidence>
<dbReference type="FunFam" id="3.30.420.10:FF:000059">
    <property type="entry name" value="Exosome complex exonuclease Rrp6"/>
    <property type="match status" value="1"/>
</dbReference>
<dbReference type="GO" id="GO:0071037">
    <property type="term" value="P:nuclear polyadenylation-dependent snRNA catabolic process"/>
    <property type="evidence" value="ECO:0007669"/>
    <property type="project" value="TreeGrafter"/>
</dbReference>
<dbReference type="PROSITE" id="PS50967">
    <property type="entry name" value="HRDC"/>
    <property type="match status" value="1"/>
</dbReference>
<feature type="region of interest" description="Disordered" evidence="9">
    <location>
        <begin position="551"/>
        <end position="587"/>
    </location>
</feature>
<evidence type="ECO:0000256" key="6">
    <source>
        <dbReference type="ARBA" id="ARBA00022839"/>
    </source>
</evidence>
<dbReference type="SUPFAM" id="SSF47819">
    <property type="entry name" value="HRDC-like"/>
    <property type="match status" value="1"/>
</dbReference>
<dbReference type="SMART" id="SM00341">
    <property type="entry name" value="HRDC"/>
    <property type="match status" value="1"/>
</dbReference>
<dbReference type="AlphaFoldDB" id="A0A2T0FEF4"/>
<dbReference type="RefSeq" id="XP_024663296.1">
    <property type="nucleotide sequence ID" value="XM_024807528.1"/>
</dbReference>
<dbReference type="GO" id="GO:0003727">
    <property type="term" value="F:single-stranded RNA binding"/>
    <property type="evidence" value="ECO:0007669"/>
    <property type="project" value="TreeGrafter"/>
</dbReference>
<evidence type="ECO:0000256" key="1">
    <source>
        <dbReference type="ARBA" id="ARBA00004123"/>
    </source>
</evidence>
<feature type="compositionally biased region" description="Acidic residues" evidence="9">
    <location>
        <begin position="557"/>
        <end position="566"/>
    </location>
</feature>
<protein>
    <submittedName>
        <fullName evidence="11">Exosome complex exonuclease RRP6</fullName>
    </submittedName>
</protein>
<dbReference type="CDD" id="cd06147">
    <property type="entry name" value="Rrp6p_like_exo"/>
    <property type="match status" value="1"/>
</dbReference>
<dbReference type="InterPro" id="IPR045092">
    <property type="entry name" value="Rrp6-like"/>
</dbReference>
<dbReference type="OrthoDB" id="2250022at2759"/>
<comment type="similarity">
    <text evidence="8">Belongs to the exosome component 10/RRP6 family.</text>
</comment>
<dbReference type="GO" id="GO:0071040">
    <property type="term" value="P:nuclear polyadenylation-dependent antisense transcript catabolic process"/>
    <property type="evidence" value="ECO:0007669"/>
    <property type="project" value="TreeGrafter"/>
</dbReference>
<evidence type="ECO:0000313" key="11">
    <source>
        <dbReference type="EMBL" id="PRT53350.1"/>
    </source>
</evidence>
<dbReference type="InterPro" id="IPR012588">
    <property type="entry name" value="Exosome-assoc_fac_Rrp6_N"/>
</dbReference>
<evidence type="ECO:0000256" key="7">
    <source>
        <dbReference type="ARBA" id="ARBA00023242"/>
    </source>
</evidence>
<evidence type="ECO:0000256" key="2">
    <source>
        <dbReference type="ARBA" id="ARBA00022552"/>
    </source>
</evidence>
<dbReference type="InterPro" id="IPR044876">
    <property type="entry name" value="HRDC_dom_sf"/>
</dbReference>
<dbReference type="GO" id="GO:0000175">
    <property type="term" value="F:3'-5'-RNA exonuclease activity"/>
    <property type="evidence" value="ECO:0007669"/>
    <property type="project" value="InterPro"/>
</dbReference>
<dbReference type="GO" id="GO:0071035">
    <property type="term" value="P:nuclear polyadenylation-dependent rRNA catabolic process"/>
    <property type="evidence" value="ECO:0007669"/>
    <property type="project" value="TreeGrafter"/>
</dbReference>
<organism evidence="11 13">
    <name type="scientific">Wickerhamiella sorbophila</name>
    <dbReference type="NCBI Taxonomy" id="45607"/>
    <lineage>
        <taxon>Eukaryota</taxon>
        <taxon>Fungi</taxon>
        <taxon>Dikarya</taxon>
        <taxon>Ascomycota</taxon>
        <taxon>Saccharomycotina</taxon>
        <taxon>Dipodascomycetes</taxon>
        <taxon>Dipodascales</taxon>
        <taxon>Trichomonascaceae</taxon>
        <taxon>Wickerhamiella</taxon>
    </lineage>
</organism>
<evidence type="ECO:0000313" key="12">
    <source>
        <dbReference type="EMBL" id="PRT54192.1"/>
    </source>
</evidence>
<dbReference type="InterPro" id="IPR036397">
    <property type="entry name" value="RNaseH_sf"/>
</dbReference>
<feature type="region of interest" description="Disordered" evidence="9">
    <location>
        <begin position="607"/>
        <end position="669"/>
    </location>
</feature>
<dbReference type="EMBL" id="NDIQ01000001">
    <property type="protein sequence ID" value="PRT53350.1"/>
    <property type="molecule type" value="Genomic_DNA"/>
</dbReference>
<evidence type="ECO:0000259" key="10">
    <source>
        <dbReference type="PROSITE" id="PS50967"/>
    </source>
</evidence>
<dbReference type="EMBL" id="NDIQ01000015">
    <property type="protein sequence ID" value="PRT54192.1"/>
    <property type="molecule type" value="Genomic_DNA"/>
</dbReference>
<keyword evidence="7" id="KW-0539">Nucleus</keyword>
<dbReference type="GO" id="GO:0071036">
    <property type="term" value="P:nuclear polyadenylation-dependent snoRNA catabolic process"/>
    <property type="evidence" value="ECO:0007669"/>
    <property type="project" value="TreeGrafter"/>
</dbReference>
<evidence type="ECO:0000256" key="9">
    <source>
        <dbReference type="SAM" id="MobiDB-lite"/>
    </source>
</evidence>
<dbReference type="Pfam" id="PF01612">
    <property type="entry name" value="DNA_pol_A_exo1"/>
    <property type="match status" value="1"/>
</dbReference>
<dbReference type="InterPro" id="IPR002562">
    <property type="entry name" value="3'-5'_exonuclease_dom"/>
</dbReference>
<keyword evidence="13" id="KW-1185">Reference proteome</keyword>
<keyword evidence="5" id="KW-0271">Exosome</keyword>
<dbReference type="Pfam" id="PF00570">
    <property type="entry name" value="HRDC"/>
    <property type="match status" value="1"/>
</dbReference>
<dbReference type="GO" id="GO:0000176">
    <property type="term" value="C:nuclear exosome (RNase complex)"/>
    <property type="evidence" value="ECO:0007669"/>
    <property type="project" value="InterPro"/>
</dbReference>
<dbReference type="InterPro" id="IPR010997">
    <property type="entry name" value="HRDC-like_sf"/>
</dbReference>
<dbReference type="STRING" id="45607.A0A2T0FEF4"/>
<keyword evidence="4" id="KW-0378">Hydrolase</keyword>
<dbReference type="SMART" id="SM00474">
    <property type="entry name" value="35EXOc"/>
    <property type="match status" value="1"/>
</dbReference>
<keyword evidence="3" id="KW-0540">Nuclease</keyword>
<dbReference type="Gene3D" id="3.30.420.10">
    <property type="entry name" value="Ribonuclease H-like superfamily/Ribonuclease H"/>
    <property type="match status" value="1"/>
</dbReference>
<evidence type="ECO:0000256" key="4">
    <source>
        <dbReference type="ARBA" id="ARBA00022801"/>
    </source>
</evidence>
<dbReference type="GO" id="GO:0071039">
    <property type="term" value="P:nuclear polyadenylation-dependent CUT catabolic process"/>
    <property type="evidence" value="ECO:0007669"/>
    <property type="project" value="TreeGrafter"/>
</dbReference>
<dbReference type="PANTHER" id="PTHR12124">
    <property type="entry name" value="POLYMYOSITIS/SCLERODERMA AUTOANTIGEN-RELATED"/>
    <property type="match status" value="1"/>
</dbReference>
<dbReference type="GO" id="GO:0000467">
    <property type="term" value="P:exonucleolytic trimming to generate mature 3'-end of 5.8S rRNA from tricistronic rRNA transcript (SSU-rRNA, 5.8S rRNA, LSU-rRNA)"/>
    <property type="evidence" value="ECO:0007669"/>
    <property type="project" value="InterPro"/>
</dbReference>
<sequence length="669" mass="75412">MQFSAENSQLLQSLVAVIRSASQLNAQDVGFIRTLDRKLKNSSVEQSQRLLTLIKRLITSATGEEVQLSNVADLTSKWNAVDRAFDVLLDKASYALSGESDSRQSTPVPSDVQTHEKSLAKPQESFAHDVDNSPGPFKPKLISKPHAIVGLEESTQLKAPDSEHPKEWYDQPYKTEIEKVQYPKEVYESREPTMFRKWSETPLSFVDTPKQVKKMVSKLAKCSAIAVDLEHHDLRSYMGLLCLMQISTEKEDFIVDTLKLRTELQVLNEVFCNPNIVKVFHGAYMDIQWLQRDLGVYVVNLFDTYHASRALGLVKHSLAFLLQKYADFEPSKQYQRADWRVRPLSQELIDYARADTHFLLYIYDNLRNELLQSGKLEDVLRDSRLTAAKRYEKPGQGSEPGWLKLAVTNSLNPQQAGVMAKLYEWRDAEGRKADESPNYIMSNAILISLSALHPTSPSGVINIGSRVPPRVRNDAQAIADVIADALNHPIDILAFAPTPDPQLDLFSEKALNEVKKLRMAKPLIYSEADRETKQPPTVYLGVLKIADLPNSTKEEADSASEEVPEVDESKSSVESESESVSETEVLVAPKSRKRKIQVVKNLSEVNLQPNSSNRHKLEDQEAFDFESAEPITQERKTPAFRPFRGKDNGPRGARGPRRVAQGRSKTFKK</sequence>
<feature type="domain" description="HRDC" evidence="10">
    <location>
        <begin position="412"/>
        <end position="492"/>
    </location>
</feature>
<feature type="compositionally biased region" description="Low complexity" evidence="9">
    <location>
        <begin position="650"/>
        <end position="663"/>
    </location>
</feature>
<dbReference type="GO" id="GO:0071044">
    <property type="term" value="P:histone mRNA catabolic process"/>
    <property type="evidence" value="ECO:0007669"/>
    <property type="project" value="TreeGrafter"/>
</dbReference>
<comment type="caution">
    <text evidence="11">The sequence shown here is derived from an EMBL/GenBank/DDBJ whole genome shotgun (WGS) entry which is preliminary data.</text>
</comment>